<protein>
    <submittedName>
        <fullName evidence="4">Uncharacterized protein</fullName>
    </submittedName>
</protein>
<dbReference type="Gene3D" id="3.30.559.10">
    <property type="entry name" value="Chloramphenicol acetyltransferase-like domain"/>
    <property type="match status" value="3"/>
</dbReference>
<evidence type="ECO:0000256" key="3">
    <source>
        <dbReference type="ARBA" id="ARBA00023315"/>
    </source>
</evidence>
<dbReference type="OrthoDB" id="1932220at2759"/>
<dbReference type="GO" id="GO:0016746">
    <property type="term" value="F:acyltransferase activity"/>
    <property type="evidence" value="ECO:0007669"/>
    <property type="project" value="UniProtKB-KW"/>
</dbReference>
<dbReference type="EMBL" id="JAKUCV010000493">
    <property type="protein sequence ID" value="KAJ4849805.1"/>
    <property type="molecule type" value="Genomic_DNA"/>
</dbReference>
<evidence type="ECO:0000313" key="5">
    <source>
        <dbReference type="Proteomes" id="UP001141552"/>
    </source>
</evidence>
<comment type="similarity">
    <text evidence="1">Belongs to the plant acyltransferase family.</text>
</comment>
<proteinExistence type="inferred from homology"/>
<dbReference type="PANTHER" id="PTHR31623">
    <property type="entry name" value="F21J9.9"/>
    <property type="match status" value="1"/>
</dbReference>
<keyword evidence="2" id="KW-0808">Transferase</keyword>
<dbReference type="PANTHER" id="PTHR31623:SF110">
    <property type="entry name" value="VINORINE SYNTHASE-LIKE"/>
    <property type="match status" value="1"/>
</dbReference>
<feature type="non-terminal residue" evidence="4">
    <location>
        <position position="1"/>
    </location>
</feature>
<keyword evidence="5" id="KW-1185">Reference proteome</keyword>
<reference evidence="4" key="1">
    <citation type="submission" date="2022-02" db="EMBL/GenBank/DDBJ databases">
        <authorList>
            <person name="Henning P.M."/>
            <person name="McCubbin A.G."/>
            <person name="Shore J.S."/>
        </authorList>
    </citation>
    <scope>NUCLEOTIDE SEQUENCE</scope>
    <source>
        <strain evidence="4">F60SS</strain>
        <tissue evidence="4">Leaves</tissue>
    </source>
</reference>
<reference evidence="4" key="2">
    <citation type="journal article" date="2023" name="Plants (Basel)">
        <title>Annotation of the Turnera subulata (Passifloraceae) Draft Genome Reveals the S-Locus Evolved after the Divergence of Turneroideae from Passifloroideae in a Stepwise Manner.</title>
        <authorList>
            <person name="Henning P.M."/>
            <person name="Roalson E.H."/>
            <person name="Mir W."/>
            <person name="McCubbin A.G."/>
            <person name="Shore J.S."/>
        </authorList>
    </citation>
    <scope>NUCLEOTIDE SEQUENCE</scope>
    <source>
        <strain evidence="4">F60SS</strain>
    </source>
</reference>
<keyword evidence="3" id="KW-0012">Acyltransferase</keyword>
<sequence length="586" mass="63974">MLDGAALSTFLNGWAATARGCKESIFHPSFIASSLFPANDAWLKDSSLVMWGSLLRKGKCITRRFVFDASAISTLKDLAASPAKCPTRVEAVSALLWKCTMAASEQLHGCQRPSVLTHLVNLRRRIASADNSLGNLLWIATAQHMITKPRPELKDLVGKVREGIVKIDDKFVETMRGDEGDSVMSKSLNELGGLVSKDGVDHIGFSSWCNFGYYNVADFGWGGPVWVSSIGLAGSPVMNLVILADTRMEGGIEAWLIVNEPSGGTYVTSIQANVFECGGIAIGLCISHKMLDGTGISIFLNAWAASARGCKEAIIHPSFTASSLFPANDLWLRDSSIATWVPLFREGKCKTKRFVFNASAISLLKDRAASSFSRSPTRVEVVSALLWKCIMAASEELHGFQRPSIVSHYVNLRRRITSSPLPDNFLGNLLWIATAKHMTEHSRPELKDLVGKVRKGIAEIDDQFVERMKGDEGKSLLSKSLDEIGGLGSKEGEVDYVSFTSWCNLGFYDVDFGWGNPVWVSSIGLDGPAVMNFVILADTRSKLGIEAWVTMDEKHMAVMEGNSELLKFASFDPSPLATDIFNDPTI</sequence>
<evidence type="ECO:0000256" key="1">
    <source>
        <dbReference type="ARBA" id="ARBA00009861"/>
    </source>
</evidence>
<comment type="caution">
    <text evidence="4">The sequence shown here is derived from an EMBL/GenBank/DDBJ whole genome shotgun (WGS) entry which is preliminary data.</text>
</comment>
<gene>
    <name evidence="4" type="ORF">Tsubulata_031523</name>
</gene>
<accession>A0A9Q0GGS3</accession>
<name>A0A9Q0GGS3_9ROSI</name>
<dbReference type="AlphaFoldDB" id="A0A9Q0GGS3"/>
<dbReference type="InterPro" id="IPR023213">
    <property type="entry name" value="CAT-like_dom_sf"/>
</dbReference>
<dbReference type="Proteomes" id="UP001141552">
    <property type="component" value="Unassembled WGS sequence"/>
</dbReference>
<evidence type="ECO:0000256" key="2">
    <source>
        <dbReference type="ARBA" id="ARBA00022679"/>
    </source>
</evidence>
<dbReference type="Pfam" id="PF02458">
    <property type="entry name" value="Transferase"/>
    <property type="match status" value="2"/>
</dbReference>
<organism evidence="4 5">
    <name type="scientific">Turnera subulata</name>
    <dbReference type="NCBI Taxonomy" id="218843"/>
    <lineage>
        <taxon>Eukaryota</taxon>
        <taxon>Viridiplantae</taxon>
        <taxon>Streptophyta</taxon>
        <taxon>Embryophyta</taxon>
        <taxon>Tracheophyta</taxon>
        <taxon>Spermatophyta</taxon>
        <taxon>Magnoliopsida</taxon>
        <taxon>eudicotyledons</taxon>
        <taxon>Gunneridae</taxon>
        <taxon>Pentapetalae</taxon>
        <taxon>rosids</taxon>
        <taxon>fabids</taxon>
        <taxon>Malpighiales</taxon>
        <taxon>Passifloraceae</taxon>
        <taxon>Turnera</taxon>
    </lineage>
</organism>
<evidence type="ECO:0000313" key="4">
    <source>
        <dbReference type="EMBL" id="KAJ4849805.1"/>
    </source>
</evidence>